<sequence length="47" mass="5335">MNFKLSNLSVINEKYDRIIELLKDTTWEICSNSCGCSGDCGSNWMQS</sequence>
<proteinExistence type="predicted"/>
<dbReference type="Proteomes" id="UP000095606">
    <property type="component" value="Unassembled WGS sequence"/>
</dbReference>
<accession>A0A6N2RGA2</accession>
<evidence type="ECO:0000313" key="2">
    <source>
        <dbReference type="EMBL" id="VYS80022.1"/>
    </source>
</evidence>
<dbReference type="EMBL" id="CZAE01000030">
    <property type="protein sequence ID" value="CUQ20718.1"/>
    <property type="molecule type" value="Genomic_DNA"/>
</dbReference>
<accession>A0A174UL01</accession>
<gene>
    <name evidence="2" type="ORF">BFLFYP10_05279</name>
    <name evidence="1" type="ORF">ERS852461_04565</name>
</gene>
<evidence type="ECO:0000313" key="1">
    <source>
        <dbReference type="EMBL" id="CUQ20718.1"/>
    </source>
</evidence>
<dbReference type="AlphaFoldDB" id="A0A174UL01"/>
<evidence type="ECO:0000313" key="3">
    <source>
        <dbReference type="Proteomes" id="UP000095606"/>
    </source>
</evidence>
<dbReference type="EMBL" id="CACRSZ010000007">
    <property type="protein sequence ID" value="VYS80022.1"/>
    <property type="molecule type" value="Genomic_DNA"/>
</dbReference>
<reference evidence="1 3" key="1">
    <citation type="submission" date="2015-09" db="EMBL/GenBank/DDBJ databases">
        <authorList>
            <consortium name="Pathogen Informatics"/>
        </authorList>
    </citation>
    <scope>NUCLEOTIDE SEQUENCE [LARGE SCALE GENOMIC DNA]</scope>
    <source>
        <strain evidence="1 3">2789STDY5834846</strain>
    </source>
</reference>
<reference evidence="2" key="2">
    <citation type="submission" date="2019-11" db="EMBL/GenBank/DDBJ databases">
        <authorList>
            <person name="Feng L."/>
        </authorList>
    </citation>
    <scope>NUCLEOTIDE SEQUENCE</scope>
    <source>
        <strain evidence="2">BfaecisLFYP10</strain>
    </source>
</reference>
<organism evidence="1 3">
    <name type="scientific">Bacteroides faecis</name>
    <dbReference type="NCBI Taxonomy" id="674529"/>
    <lineage>
        <taxon>Bacteria</taxon>
        <taxon>Pseudomonadati</taxon>
        <taxon>Bacteroidota</taxon>
        <taxon>Bacteroidia</taxon>
        <taxon>Bacteroidales</taxon>
        <taxon>Bacteroidaceae</taxon>
        <taxon>Bacteroides</taxon>
    </lineage>
</organism>
<name>A0A174UL01_9BACE</name>
<protein>
    <submittedName>
        <fullName evidence="1">Uncharacterized protein</fullName>
    </submittedName>
</protein>